<dbReference type="Proteomes" id="UP001642409">
    <property type="component" value="Unassembled WGS sequence"/>
</dbReference>
<proteinExistence type="predicted"/>
<dbReference type="InterPro" id="IPR001005">
    <property type="entry name" value="SANT/Myb"/>
</dbReference>
<name>A0AA86R0Z8_9EUKA</name>
<dbReference type="EMBL" id="CATOUU010000983">
    <property type="protein sequence ID" value="CAI9964881.1"/>
    <property type="molecule type" value="Genomic_DNA"/>
</dbReference>
<dbReference type="CDD" id="cd00167">
    <property type="entry name" value="SANT"/>
    <property type="match status" value="1"/>
</dbReference>
<dbReference type="AlphaFoldDB" id="A0AA86R0Z8"/>
<dbReference type="SUPFAM" id="SSF46689">
    <property type="entry name" value="Homeodomain-like"/>
    <property type="match status" value="1"/>
</dbReference>
<accession>A0AA86R0Z8</accession>
<protein>
    <submittedName>
        <fullName evidence="1">SANT/Myb domain</fullName>
    </submittedName>
    <submittedName>
        <fullName evidence="2">SANT/Myb_domain</fullName>
    </submittedName>
</protein>
<evidence type="ECO:0000313" key="1">
    <source>
        <dbReference type="EMBL" id="CAI9964881.1"/>
    </source>
</evidence>
<reference evidence="2 3" key="2">
    <citation type="submission" date="2024-07" db="EMBL/GenBank/DDBJ databases">
        <authorList>
            <person name="Akdeniz Z."/>
        </authorList>
    </citation>
    <scope>NUCLEOTIDE SEQUENCE [LARGE SCALE GENOMIC DNA]</scope>
</reference>
<dbReference type="InterPro" id="IPR009057">
    <property type="entry name" value="Homeodomain-like_sf"/>
</dbReference>
<evidence type="ECO:0000313" key="2">
    <source>
        <dbReference type="EMBL" id="CAL6024224.1"/>
    </source>
</evidence>
<evidence type="ECO:0000313" key="3">
    <source>
        <dbReference type="Proteomes" id="UP001642409"/>
    </source>
</evidence>
<gene>
    <name evidence="2" type="ORF">HINF_LOCUS29512</name>
    <name evidence="1" type="ORF">HINF_LOCUS52526</name>
</gene>
<keyword evidence="3" id="KW-1185">Reference proteome</keyword>
<dbReference type="EMBL" id="CAXDID020000095">
    <property type="protein sequence ID" value="CAL6024224.1"/>
    <property type="molecule type" value="Genomic_DNA"/>
</dbReference>
<sequence>MGQTHELLLDNARISQPKYSTYFYNIMKVRNILKDNICLIQVIHELNHQIVDLQFNCVQKYRQHWTCSEDQLLNQAIQLFGIHDLEKLRKILVSKTKKQIYYRIRYIAENPRMFEDQKLSELVQQK</sequence>
<comment type="caution">
    <text evidence="1">The sequence shown here is derived from an EMBL/GenBank/DDBJ whole genome shotgun (WGS) entry which is preliminary data.</text>
</comment>
<organism evidence="1">
    <name type="scientific">Hexamita inflata</name>
    <dbReference type="NCBI Taxonomy" id="28002"/>
    <lineage>
        <taxon>Eukaryota</taxon>
        <taxon>Metamonada</taxon>
        <taxon>Diplomonadida</taxon>
        <taxon>Hexamitidae</taxon>
        <taxon>Hexamitinae</taxon>
        <taxon>Hexamita</taxon>
    </lineage>
</organism>
<reference evidence="1" key="1">
    <citation type="submission" date="2023-06" db="EMBL/GenBank/DDBJ databases">
        <authorList>
            <person name="Kurt Z."/>
        </authorList>
    </citation>
    <scope>NUCLEOTIDE SEQUENCE</scope>
</reference>